<evidence type="ECO:0000313" key="6">
    <source>
        <dbReference type="EMBL" id="OWU68353.1"/>
    </source>
</evidence>
<dbReference type="Pfam" id="PF01522">
    <property type="entry name" value="Polysacc_deac_1"/>
    <property type="match status" value="1"/>
</dbReference>
<evidence type="ECO:0000259" key="5">
    <source>
        <dbReference type="Pfam" id="PF01522"/>
    </source>
</evidence>
<protein>
    <recommendedName>
        <fullName evidence="3">Chitooligosaccharide deacetylase</fullName>
    </recommendedName>
    <alternativeName>
        <fullName evidence="4">Nodulation protein B</fullName>
    </alternativeName>
</protein>
<organism evidence="6 7">
    <name type="scientific">Marinibacterium profundimaris</name>
    <dbReference type="NCBI Taxonomy" id="1679460"/>
    <lineage>
        <taxon>Bacteria</taxon>
        <taxon>Pseudomonadati</taxon>
        <taxon>Pseudomonadota</taxon>
        <taxon>Alphaproteobacteria</taxon>
        <taxon>Rhodobacterales</taxon>
        <taxon>Paracoccaceae</taxon>
        <taxon>Marinibacterium</taxon>
    </lineage>
</organism>
<dbReference type="Gene3D" id="3.20.20.370">
    <property type="entry name" value="Glycoside hydrolase/deacetylase"/>
    <property type="match status" value="1"/>
</dbReference>
<comment type="similarity">
    <text evidence="2">Belongs to the polysaccharide deacetylase family.</text>
</comment>
<dbReference type="Proteomes" id="UP000215377">
    <property type="component" value="Unassembled WGS sequence"/>
</dbReference>
<gene>
    <name evidence="6" type="ORF">ATO3_24570</name>
</gene>
<accession>A0A225NBX8</accession>
<dbReference type="InterPro" id="IPR011330">
    <property type="entry name" value="Glyco_hydro/deAcase_b/a-brl"/>
</dbReference>
<evidence type="ECO:0000256" key="4">
    <source>
        <dbReference type="ARBA" id="ARBA00032976"/>
    </source>
</evidence>
<dbReference type="AlphaFoldDB" id="A0A225NBX8"/>
<proteinExistence type="inferred from homology"/>
<dbReference type="CDD" id="cd10979">
    <property type="entry name" value="CE4_PuuE_like"/>
    <property type="match status" value="1"/>
</dbReference>
<sequence>MLPSQPRYAFHPITERPDYRWPGDKTLAVYFVLGVEEYVFGEGMTEDLFPGASKPDYANTSWRDYGNRVGAFRIIERFGKENLPLSLLLNTEVYDHAPQLTEFARANGCEVIAHGLTNSDTLTGRDETSEAAYLKQVAEAVTAHEGSAPMGWSSPWLAHTDATADLLKEAGYSYVLDLGMDDQPVWLATRAGPLLCVPYGLELNDSTTIIGRQASATDFSGMIIDQFDEMLEASEAQPLVMPVVIHSFISGQPFRLRALRRAIDHMTRNSDRVWFTTPDRIARMMLDRPELAV</sequence>
<dbReference type="GO" id="GO:0016810">
    <property type="term" value="F:hydrolase activity, acting on carbon-nitrogen (but not peptide) bonds"/>
    <property type="evidence" value="ECO:0007669"/>
    <property type="project" value="InterPro"/>
</dbReference>
<dbReference type="OrthoDB" id="9787041at2"/>
<dbReference type="RefSeq" id="WP_088652536.1">
    <property type="nucleotide sequence ID" value="NZ_AQQR01000022.1"/>
</dbReference>
<dbReference type="GO" id="GO:0005975">
    <property type="term" value="P:carbohydrate metabolic process"/>
    <property type="evidence" value="ECO:0007669"/>
    <property type="project" value="InterPro"/>
</dbReference>
<dbReference type="PANTHER" id="PTHR43123:SF4">
    <property type="entry name" value="POLYSACCHARIDE DEACETYLASE"/>
    <property type="match status" value="1"/>
</dbReference>
<evidence type="ECO:0000256" key="3">
    <source>
        <dbReference type="ARBA" id="ARBA00020071"/>
    </source>
</evidence>
<feature type="domain" description="NodB homology" evidence="5">
    <location>
        <begin position="73"/>
        <end position="175"/>
    </location>
</feature>
<evidence type="ECO:0000313" key="7">
    <source>
        <dbReference type="Proteomes" id="UP000215377"/>
    </source>
</evidence>
<dbReference type="PANTHER" id="PTHR43123">
    <property type="entry name" value="POLYSACCHARIDE DEACETYLASE-RELATED"/>
    <property type="match status" value="1"/>
</dbReference>
<dbReference type="EMBL" id="AQQR01000022">
    <property type="protein sequence ID" value="OWU68353.1"/>
    <property type="molecule type" value="Genomic_DNA"/>
</dbReference>
<evidence type="ECO:0000256" key="2">
    <source>
        <dbReference type="ARBA" id="ARBA00010973"/>
    </source>
</evidence>
<reference evidence="6 7" key="1">
    <citation type="submission" date="2013-04" db="EMBL/GenBank/DDBJ databases">
        <title>Oceanicola sp. 22II1-22F33 Genome Sequencing.</title>
        <authorList>
            <person name="Lai Q."/>
            <person name="Li G."/>
            <person name="Shao Z."/>
        </authorList>
    </citation>
    <scope>NUCLEOTIDE SEQUENCE [LARGE SCALE GENOMIC DNA]</scope>
    <source>
        <strain evidence="6 7">22II1-22F33</strain>
    </source>
</reference>
<evidence type="ECO:0000256" key="1">
    <source>
        <dbReference type="ARBA" id="ARBA00003236"/>
    </source>
</evidence>
<dbReference type="SUPFAM" id="SSF88713">
    <property type="entry name" value="Glycoside hydrolase/deacetylase"/>
    <property type="match status" value="1"/>
</dbReference>
<dbReference type="InterPro" id="IPR002509">
    <property type="entry name" value="NODB_dom"/>
</dbReference>
<name>A0A225NBX8_9RHOB</name>
<comment type="caution">
    <text evidence="6">The sequence shown here is derived from an EMBL/GenBank/DDBJ whole genome shotgun (WGS) entry which is preliminary data.</text>
</comment>
<comment type="function">
    <text evidence="1">Is involved in generating a small heat-stable compound (Nod), an acylated oligomer of N-acetylglucosamine, that stimulates mitosis in various plant protoplasts.</text>
</comment>
<keyword evidence="7" id="KW-1185">Reference proteome</keyword>